<comment type="caution">
    <text evidence="4">The sequence shown here is derived from an EMBL/GenBank/DDBJ whole genome shotgun (WGS) entry which is preliminary data.</text>
</comment>
<dbReference type="AlphaFoldDB" id="A0ABD2HNF1"/>
<evidence type="ECO:0000313" key="5">
    <source>
        <dbReference type="Proteomes" id="UP001620626"/>
    </source>
</evidence>
<gene>
    <name evidence="4" type="ORF">niasHT_037949</name>
</gene>
<evidence type="ECO:0000256" key="2">
    <source>
        <dbReference type="SAM" id="MobiDB-lite"/>
    </source>
</evidence>
<feature type="compositionally biased region" description="Basic and acidic residues" evidence="2">
    <location>
        <begin position="342"/>
        <end position="353"/>
    </location>
</feature>
<protein>
    <submittedName>
        <fullName evidence="4">Uncharacterized protein</fullName>
    </submittedName>
</protein>
<feature type="compositionally biased region" description="Basic and acidic residues" evidence="2">
    <location>
        <begin position="287"/>
        <end position="306"/>
    </location>
</feature>
<evidence type="ECO:0000256" key="3">
    <source>
        <dbReference type="SAM" id="SignalP"/>
    </source>
</evidence>
<accession>A0ABD2HNF1</accession>
<feature type="region of interest" description="Disordered" evidence="2">
    <location>
        <begin position="272"/>
        <end position="306"/>
    </location>
</feature>
<keyword evidence="1" id="KW-0175">Coiled coil</keyword>
<evidence type="ECO:0000256" key="1">
    <source>
        <dbReference type="SAM" id="Coils"/>
    </source>
</evidence>
<feature type="region of interest" description="Disordered" evidence="2">
    <location>
        <begin position="463"/>
        <end position="489"/>
    </location>
</feature>
<dbReference type="Proteomes" id="UP001620626">
    <property type="component" value="Unassembled WGS sequence"/>
</dbReference>
<feature type="coiled-coil region" evidence="1">
    <location>
        <begin position="432"/>
        <end position="459"/>
    </location>
</feature>
<sequence>MFLILFFCASLANEWAKANENEQRNSDQILEELQQCHVQLSGILSAARSYQNDRQQTNGQIEKQIGRIEQKQRATEGQKKRMKNHCLRGKFEGILKGEKGKEKCQNVGENLRAISRILGIERSRFTFIMDATTDLMSEISSLYEIYEFCAPGGNCAAKKTQIYHHTHNIVQIWREFEQVLLPDEEYERMAREKAQLVTTTEWPQRIYELKFALLGHFEEDDSDIRSPKVEYSPRSIRKDIQKIVEKCETIVGTLFLDDSSPSYGKAISSTDRLQFSPSDSSNLIVDKNNEKGKGKIEEDTSPHNRKMDAISPKFEYVERGETSDIKEKEREIEEEKEEEEKEEKRMPIQMQRDETQSESAEFYSAEAFFGGKVTTQKKCAEFADQLRQSADTLDQWSKLAERRAVSREETLGQMTIYGQWVAAELGRQMGEIDGQLVQIKKERKKREKMEKRAAQRLRRILGTLSGKKGGDGGSQSGRSSRSSGSSGKIHAEEKLEVLTLAALANKEKEMKREAEEMPLKVNELAKLKKILESEILRYKEIGKTTEKLVNYYRFFAKVVENIGQMFHKEKMEQLIQIQLSFRHEIGLRMRVLRTDYGKMQSTKTQLVNENHLWLPWVEYSEDFKILRRFLVRQLIEEERNAHNSLTKITELAQKMAEIGQTKSKEFIERILEQKNGRRKMGNLCD</sequence>
<feature type="chain" id="PRO_5044786550" evidence="3">
    <location>
        <begin position="19"/>
        <end position="685"/>
    </location>
</feature>
<proteinExistence type="predicted"/>
<feature type="signal peptide" evidence="3">
    <location>
        <begin position="1"/>
        <end position="18"/>
    </location>
</feature>
<keyword evidence="3" id="KW-0732">Signal</keyword>
<feature type="compositionally biased region" description="Polar residues" evidence="2">
    <location>
        <begin position="272"/>
        <end position="283"/>
    </location>
</feature>
<evidence type="ECO:0000313" key="4">
    <source>
        <dbReference type="EMBL" id="KAL3067959.1"/>
    </source>
</evidence>
<name>A0ABD2HNF1_9BILA</name>
<feature type="compositionally biased region" description="Low complexity" evidence="2">
    <location>
        <begin position="476"/>
        <end position="488"/>
    </location>
</feature>
<keyword evidence="5" id="KW-1185">Reference proteome</keyword>
<reference evidence="4 5" key="1">
    <citation type="submission" date="2024-10" db="EMBL/GenBank/DDBJ databases">
        <authorList>
            <person name="Kim D."/>
        </authorList>
    </citation>
    <scope>NUCLEOTIDE SEQUENCE [LARGE SCALE GENOMIC DNA]</scope>
    <source>
        <strain evidence="4">BH-2024</strain>
    </source>
</reference>
<feature type="compositionally biased region" description="Basic and acidic residues" evidence="2">
    <location>
        <begin position="320"/>
        <end position="333"/>
    </location>
</feature>
<dbReference type="EMBL" id="JBICBT010001409">
    <property type="protein sequence ID" value="KAL3067959.1"/>
    <property type="molecule type" value="Genomic_DNA"/>
</dbReference>
<organism evidence="4 5">
    <name type="scientific">Heterodera trifolii</name>
    <dbReference type="NCBI Taxonomy" id="157864"/>
    <lineage>
        <taxon>Eukaryota</taxon>
        <taxon>Metazoa</taxon>
        <taxon>Ecdysozoa</taxon>
        <taxon>Nematoda</taxon>
        <taxon>Chromadorea</taxon>
        <taxon>Rhabditida</taxon>
        <taxon>Tylenchina</taxon>
        <taxon>Tylenchomorpha</taxon>
        <taxon>Tylenchoidea</taxon>
        <taxon>Heteroderidae</taxon>
        <taxon>Heteroderinae</taxon>
        <taxon>Heterodera</taxon>
    </lineage>
</organism>
<feature type="region of interest" description="Disordered" evidence="2">
    <location>
        <begin position="320"/>
        <end position="353"/>
    </location>
</feature>